<dbReference type="WBParaSite" id="HPLM_0000982301-mRNA-1">
    <property type="protein sequence ID" value="HPLM_0000982301-mRNA-1"/>
    <property type="gene ID" value="HPLM_0000982301"/>
</dbReference>
<accession>A0A0N4WGA5</accession>
<evidence type="ECO:0000313" key="1">
    <source>
        <dbReference type="WBParaSite" id="HPLM_0000982301-mRNA-1"/>
    </source>
</evidence>
<sequence>LRCLILSSDEATVTAEASWSTLDAANRKIRLPC</sequence>
<organism evidence="1">
    <name type="scientific">Haemonchus placei</name>
    <name type="common">Barber's pole worm</name>
    <dbReference type="NCBI Taxonomy" id="6290"/>
    <lineage>
        <taxon>Eukaryota</taxon>
        <taxon>Metazoa</taxon>
        <taxon>Ecdysozoa</taxon>
        <taxon>Nematoda</taxon>
        <taxon>Chromadorea</taxon>
        <taxon>Rhabditida</taxon>
        <taxon>Rhabditina</taxon>
        <taxon>Rhabditomorpha</taxon>
        <taxon>Strongyloidea</taxon>
        <taxon>Trichostrongylidae</taxon>
        <taxon>Haemonchus</taxon>
    </lineage>
</organism>
<name>A0A0N4WGA5_HAEPC</name>
<protein>
    <submittedName>
        <fullName evidence="1">NR LBD domain-containing protein</fullName>
    </submittedName>
</protein>
<reference evidence="1" key="1">
    <citation type="submission" date="2017-02" db="UniProtKB">
        <authorList>
            <consortium name="WormBaseParasite"/>
        </authorList>
    </citation>
    <scope>IDENTIFICATION</scope>
</reference>
<proteinExistence type="predicted"/>
<dbReference type="AlphaFoldDB" id="A0A0N4WGA5"/>